<evidence type="ECO:0008006" key="3">
    <source>
        <dbReference type="Google" id="ProtNLM"/>
    </source>
</evidence>
<evidence type="ECO:0000313" key="1">
    <source>
        <dbReference type="EMBL" id="OCL95122.1"/>
    </source>
</evidence>
<dbReference type="Proteomes" id="UP000092987">
    <property type="component" value="Unassembled WGS sequence"/>
</dbReference>
<protein>
    <recommendedName>
        <fullName evidence="3">Beta-lactamase</fullName>
    </recommendedName>
</protein>
<sequence length="203" mass="23355">MSQFIKYSIIILISFAFTACFSKYKNSEVLQSELQTADSCINKKVKLEMDCYDLIAYKNSFAQLRLGIYELKIGNSTVAKDRFLLAKEAGNIYANVFLSSMYENGIFYKKDEEMAIKLLKDVEKLDPIAAYKISFYYLANDDAKKAIKLLEFSANAGVKDAQKELVILYSNGQYIKEDSEKSNYFDSLYQDKKKDFSKKIYAK</sequence>
<proteinExistence type="predicted"/>
<keyword evidence="2" id="KW-1185">Reference proteome</keyword>
<evidence type="ECO:0000313" key="2">
    <source>
        <dbReference type="Proteomes" id="UP000092987"/>
    </source>
</evidence>
<organism evidence="1 2">
    <name type="scientific">Aliarcobacter thereius LMG 24486</name>
    <dbReference type="NCBI Taxonomy" id="1032240"/>
    <lineage>
        <taxon>Bacteria</taxon>
        <taxon>Pseudomonadati</taxon>
        <taxon>Campylobacterota</taxon>
        <taxon>Epsilonproteobacteria</taxon>
        <taxon>Campylobacterales</taxon>
        <taxon>Arcobacteraceae</taxon>
        <taxon>Aliarcobacter</taxon>
    </lineage>
</organism>
<dbReference type="InterPro" id="IPR011990">
    <property type="entry name" value="TPR-like_helical_dom_sf"/>
</dbReference>
<dbReference type="SUPFAM" id="SSF81901">
    <property type="entry name" value="HCP-like"/>
    <property type="match status" value="1"/>
</dbReference>
<dbReference type="Gene3D" id="1.25.40.10">
    <property type="entry name" value="Tetratricopeptide repeat domain"/>
    <property type="match status" value="1"/>
</dbReference>
<comment type="caution">
    <text evidence="1">The sequence shown here is derived from an EMBL/GenBank/DDBJ whole genome shotgun (WGS) entry which is preliminary data.</text>
</comment>
<accession>A0A1C7WRU4</accession>
<dbReference type="PROSITE" id="PS51257">
    <property type="entry name" value="PROKAR_LIPOPROTEIN"/>
    <property type="match status" value="1"/>
</dbReference>
<gene>
    <name evidence="1" type="ORF">AA347_00573</name>
</gene>
<dbReference type="RefSeq" id="WP_066172562.1">
    <property type="nucleotide sequence ID" value="NZ_CP035926.1"/>
</dbReference>
<reference evidence="1 2" key="1">
    <citation type="submission" date="2015-10" db="EMBL/GenBank/DDBJ databases">
        <authorList>
            <person name="Rovetto F.F."/>
            <person name="Cocolin L.L."/>
            <person name="Illeghems K.K."/>
            <person name="Van Nieuwerbuegh F.F."/>
            <person name="Houf K.K."/>
        </authorList>
    </citation>
    <scope>NUCLEOTIDE SEQUENCE [LARGE SCALE GENOMIC DNA]</scope>
    <source>
        <strain evidence="1 2">LMG 24486</strain>
    </source>
</reference>
<dbReference type="EMBL" id="LLKQ01000001">
    <property type="protein sequence ID" value="OCL95122.1"/>
    <property type="molecule type" value="Genomic_DNA"/>
</dbReference>
<name>A0A1C7WRU4_9BACT</name>